<name>A0A9P1FN41_9DINO</name>
<dbReference type="EMBL" id="CAMXCT030000557">
    <property type="protein sequence ID" value="CAL4767732.1"/>
    <property type="molecule type" value="Genomic_DNA"/>
</dbReference>
<feature type="region of interest" description="Disordered" evidence="1">
    <location>
        <begin position="45"/>
        <end position="64"/>
    </location>
</feature>
<reference evidence="2" key="1">
    <citation type="submission" date="2022-10" db="EMBL/GenBank/DDBJ databases">
        <authorList>
            <person name="Chen Y."/>
            <person name="Dougan E. K."/>
            <person name="Chan C."/>
            <person name="Rhodes N."/>
            <person name="Thang M."/>
        </authorList>
    </citation>
    <scope>NUCLEOTIDE SEQUENCE</scope>
</reference>
<dbReference type="Proteomes" id="UP001152797">
    <property type="component" value="Unassembled WGS sequence"/>
</dbReference>
<gene>
    <name evidence="2" type="ORF">C1SCF055_LOCUS8293</name>
</gene>
<sequence>MLFVSGLIKQIAHGKALLAPFSGMGSVTESKELSVAAGAEAELNAPQGTVSENLMGVPEGRPPPEQEKEVEILQASPPLLEKVQAGFDLTNKALACVRDQDQVQEQTQKDLATFAAEYSSDKVSAKYSMAQIQGLKANLEQIEWQLTGPRSETNVAIKPVGNKMLSNLVNMLSTLKSIQSETKEQHTSLMNAFKELTAAISGLPSNPCGSAVNDINSYDPNTGKCSAPSGKSSDSSVWPAWVCCTGSDAPDYGSRWHAWNAGTCSQQL</sequence>
<protein>
    <submittedName>
        <fullName evidence="2">Uncharacterized protein</fullName>
    </submittedName>
</protein>
<evidence type="ECO:0000313" key="3">
    <source>
        <dbReference type="EMBL" id="CAL4767732.1"/>
    </source>
</evidence>
<organism evidence="2">
    <name type="scientific">Cladocopium goreaui</name>
    <dbReference type="NCBI Taxonomy" id="2562237"/>
    <lineage>
        <taxon>Eukaryota</taxon>
        <taxon>Sar</taxon>
        <taxon>Alveolata</taxon>
        <taxon>Dinophyceae</taxon>
        <taxon>Suessiales</taxon>
        <taxon>Symbiodiniaceae</taxon>
        <taxon>Cladocopium</taxon>
    </lineage>
</organism>
<evidence type="ECO:0000256" key="1">
    <source>
        <dbReference type="SAM" id="MobiDB-lite"/>
    </source>
</evidence>
<dbReference type="AlphaFoldDB" id="A0A9P1FN41"/>
<evidence type="ECO:0000313" key="4">
    <source>
        <dbReference type="Proteomes" id="UP001152797"/>
    </source>
</evidence>
<evidence type="ECO:0000313" key="2">
    <source>
        <dbReference type="EMBL" id="CAI3980420.1"/>
    </source>
</evidence>
<keyword evidence="4" id="KW-1185">Reference proteome</keyword>
<reference evidence="3 4" key="2">
    <citation type="submission" date="2024-05" db="EMBL/GenBank/DDBJ databases">
        <authorList>
            <person name="Chen Y."/>
            <person name="Shah S."/>
            <person name="Dougan E. K."/>
            <person name="Thang M."/>
            <person name="Chan C."/>
        </authorList>
    </citation>
    <scope>NUCLEOTIDE SEQUENCE [LARGE SCALE GENOMIC DNA]</scope>
</reference>
<accession>A0A9P1FN41</accession>
<comment type="caution">
    <text evidence="2">The sequence shown here is derived from an EMBL/GenBank/DDBJ whole genome shotgun (WGS) entry which is preliminary data.</text>
</comment>
<proteinExistence type="predicted"/>
<dbReference type="EMBL" id="CAMXCT020000557">
    <property type="protein sequence ID" value="CAL1133795.1"/>
    <property type="molecule type" value="Genomic_DNA"/>
</dbReference>
<dbReference type="EMBL" id="CAMXCT010000557">
    <property type="protein sequence ID" value="CAI3980420.1"/>
    <property type="molecule type" value="Genomic_DNA"/>
</dbReference>